<evidence type="ECO:0000259" key="1">
    <source>
        <dbReference type="PROSITE" id="PS50304"/>
    </source>
</evidence>
<evidence type="ECO:0000259" key="2">
    <source>
        <dbReference type="PROSITE" id="PS50830"/>
    </source>
</evidence>
<dbReference type="InterPro" id="IPR035437">
    <property type="entry name" value="SNase_OB-fold_sf"/>
</dbReference>
<dbReference type="Gene3D" id="2.40.50.90">
    <property type="match status" value="4"/>
</dbReference>
<dbReference type="SUPFAM" id="SSF50199">
    <property type="entry name" value="Staphylococcal nuclease"/>
    <property type="match status" value="4"/>
</dbReference>
<feature type="non-terminal residue" evidence="3">
    <location>
        <position position="1"/>
    </location>
</feature>
<feature type="domain" description="TNase-like" evidence="2">
    <location>
        <begin position="363"/>
        <end position="503"/>
    </location>
</feature>
<dbReference type="GO" id="GO:0005829">
    <property type="term" value="C:cytosol"/>
    <property type="evidence" value="ECO:0007669"/>
    <property type="project" value="TreeGrafter"/>
</dbReference>
<accession>A0A1B6EPW0</accession>
<dbReference type="PANTHER" id="PTHR12302:SF2">
    <property type="entry name" value="STAPHYLOCOCCAL NUCLEASE DOMAIN-CONTAINING PROTEIN 1"/>
    <property type="match status" value="1"/>
</dbReference>
<dbReference type="InterPro" id="IPR002999">
    <property type="entry name" value="Tudor"/>
</dbReference>
<dbReference type="GO" id="GO:0004518">
    <property type="term" value="F:nuclease activity"/>
    <property type="evidence" value="ECO:0007669"/>
    <property type="project" value="TreeGrafter"/>
</dbReference>
<dbReference type="SMART" id="SM00333">
    <property type="entry name" value="TUDOR"/>
    <property type="match status" value="1"/>
</dbReference>
<dbReference type="FunFam" id="2.40.50.90:FF:000002">
    <property type="entry name" value="Staphylococcal nuclease domain-containing protein"/>
    <property type="match status" value="1"/>
</dbReference>
<reference evidence="3" key="1">
    <citation type="submission" date="2015-11" db="EMBL/GenBank/DDBJ databases">
        <title>De novo transcriptome assembly of four potential Pierce s Disease insect vectors from Arizona vineyards.</title>
        <authorList>
            <person name="Tassone E.E."/>
        </authorList>
    </citation>
    <scope>NUCLEOTIDE SEQUENCE</scope>
</reference>
<dbReference type="GO" id="GO:0003723">
    <property type="term" value="F:RNA binding"/>
    <property type="evidence" value="ECO:0007669"/>
    <property type="project" value="TreeGrafter"/>
</dbReference>
<gene>
    <name evidence="3" type="ORF">g.1468</name>
</gene>
<dbReference type="FunFam" id="2.30.30.140:FF:000018">
    <property type="entry name" value="Serine/threonine-protein kinase 31"/>
    <property type="match status" value="1"/>
</dbReference>
<dbReference type="Gene3D" id="2.30.30.140">
    <property type="match status" value="1"/>
</dbReference>
<feature type="domain" description="TNase-like" evidence="2">
    <location>
        <begin position="193"/>
        <end position="335"/>
    </location>
</feature>
<dbReference type="AlphaFoldDB" id="A0A1B6EPW0"/>
<dbReference type="PANTHER" id="PTHR12302">
    <property type="entry name" value="EBNA2 BINDING PROTEIN P100"/>
    <property type="match status" value="1"/>
</dbReference>
<feature type="domain" description="Tudor" evidence="1">
    <location>
        <begin position="572"/>
        <end position="630"/>
    </location>
</feature>
<dbReference type="EMBL" id="GECZ01029803">
    <property type="protein sequence ID" value="JAS39966.1"/>
    <property type="molecule type" value="Transcribed_RNA"/>
</dbReference>
<organism evidence="3">
    <name type="scientific">Cuerna arida</name>
    <dbReference type="NCBI Taxonomy" id="1464854"/>
    <lineage>
        <taxon>Eukaryota</taxon>
        <taxon>Metazoa</taxon>
        <taxon>Ecdysozoa</taxon>
        <taxon>Arthropoda</taxon>
        <taxon>Hexapoda</taxon>
        <taxon>Insecta</taxon>
        <taxon>Pterygota</taxon>
        <taxon>Neoptera</taxon>
        <taxon>Paraneoptera</taxon>
        <taxon>Hemiptera</taxon>
        <taxon>Auchenorrhyncha</taxon>
        <taxon>Membracoidea</taxon>
        <taxon>Cicadellidae</taxon>
        <taxon>Cicadellinae</taxon>
        <taxon>Proconiini</taxon>
        <taxon>Cuerna</taxon>
    </lineage>
</organism>
<dbReference type="GO" id="GO:0006402">
    <property type="term" value="P:mRNA catabolic process"/>
    <property type="evidence" value="ECO:0007669"/>
    <property type="project" value="TreeGrafter"/>
</dbReference>
<dbReference type="PROSITE" id="PS50830">
    <property type="entry name" value="TNASE_3"/>
    <property type="match status" value="3"/>
</dbReference>
<feature type="domain" description="TNase-like" evidence="2">
    <location>
        <begin position="34"/>
        <end position="167"/>
    </location>
</feature>
<dbReference type="InterPro" id="IPR016071">
    <property type="entry name" value="Staphylococal_nuclease_OB-fold"/>
</dbReference>
<dbReference type="Pfam" id="PF00567">
    <property type="entry name" value="TUDOR"/>
    <property type="match status" value="1"/>
</dbReference>
<dbReference type="Pfam" id="PF00565">
    <property type="entry name" value="SNase"/>
    <property type="match status" value="3"/>
</dbReference>
<sequence length="752" mass="85963">AKIGIWSDDAKDHVRSIKWFLEDSNKFLTENRGKVFDAVIEHVRDGATVRAFLLPDFYYVTVNISGIRCPPFQNDDGDGDQLGREATFFVETRLLQQNVKIILESSMNNQALIGSVLHEKGNISELLLRNGYAKFIDLSTRYSSVNVDALKSAEAHAKANKLGVWKNYVPAASAIPDKDKSISGIVMEICNGADSILIKLDDGSMKKVFFSSIRLPKVLVPKQEDEIENAKNGRILMLYNNPRLWDAREYLRKKLGRKRVQVVVDYIQESRNNMQQKLFGTVMLNNEYVTEQLVAKGLATVVRHKQDDEMKSSRYTDLLAAEKKAEKNQVGIFSKRLPEPNKIVDISNAQIAKKHLSSMIRAGKIQVLVDFVASGSRLRVFWPKERKLFNFLLAGIKCPRTGIRNGNLANGSQQPVISSEPFAEEALQYVREKCIQREVTIKIENIDKVGNFIGWMWVDNINLSIGLVEAGYAENFSDHSEFGKEIQSAEENAKKQKLHRWANYVEPVKEVKNFNDFVPVRKIKYEEAVVIGITAEAHIYVQLLKERVDLEELSVEVQELVGNSIDSSSNPTFKRGQLCAAKFSHDDKWYRARIEKILGSKAQVFYIDYGNREEVELNRLAVLPESLTDIKPFAHEYVLACVKLPSSPDYQNECLTILADRLISNKFLINIEYKEQNLFSCTLADIKTKEDEIEKLIEEGVLLVNTNTWKREMSEIVEKYEKAEESARKNRRLIWEYGDIRDDDVKEFGRIR</sequence>
<protein>
    <submittedName>
        <fullName evidence="3">Uncharacterized protein</fullName>
    </submittedName>
</protein>
<proteinExistence type="predicted"/>
<dbReference type="PROSITE" id="PS50304">
    <property type="entry name" value="TUDOR"/>
    <property type="match status" value="1"/>
</dbReference>
<evidence type="ECO:0000313" key="3">
    <source>
        <dbReference type="EMBL" id="JAS39966.1"/>
    </source>
</evidence>
<dbReference type="GO" id="GO:0005634">
    <property type="term" value="C:nucleus"/>
    <property type="evidence" value="ECO:0007669"/>
    <property type="project" value="TreeGrafter"/>
</dbReference>
<dbReference type="SMART" id="SM00318">
    <property type="entry name" value="SNc"/>
    <property type="match status" value="3"/>
</dbReference>
<dbReference type="SUPFAM" id="SSF63748">
    <property type="entry name" value="Tudor/PWWP/MBT"/>
    <property type="match status" value="1"/>
</dbReference>
<name>A0A1B6EPW0_9HEMI</name>